<dbReference type="Proteomes" id="UP000806542">
    <property type="component" value="Unassembled WGS sequence"/>
</dbReference>
<reference evidence="1" key="1">
    <citation type="submission" date="2020-10" db="EMBL/GenBank/DDBJ databases">
        <title>ChiBAC.</title>
        <authorList>
            <person name="Zenner C."/>
            <person name="Hitch T.C.A."/>
            <person name="Clavel T."/>
        </authorList>
    </citation>
    <scope>NUCLEOTIDE SEQUENCE</scope>
    <source>
        <strain evidence="1">DSM 107454</strain>
    </source>
</reference>
<evidence type="ECO:0000313" key="2">
    <source>
        <dbReference type="Proteomes" id="UP000806542"/>
    </source>
</evidence>
<dbReference type="EMBL" id="JADCKB010000028">
    <property type="protein sequence ID" value="MBE5040941.1"/>
    <property type="molecule type" value="Genomic_DNA"/>
</dbReference>
<dbReference type="SUPFAM" id="SSF81301">
    <property type="entry name" value="Nucleotidyltransferase"/>
    <property type="match status" value="1"/>
</dbReference>
<name>A0A9D5M2I2_9FIRM</name>
<dbReference type="SUPFAM" id="SSF81631">
    <property type="entry name" value="PAP/OAS1 substrate-binding domain"/>
    <property type="match status" value="1"/>
</dbReference>
<organism evidence="1 2">
    <name type="scientific">Ructibacterium gallinarum</name>
    <dbReference type="NCBI Taxonomy" id="2779355"/>
    <lineage>
        <taxon>Bacteria</taxon>
        <taxon>Bacillati</taxon>
        <taxon>Bacillota</taxon>
        <taxon>Clostridia</taxon>
        <taxon>Eubacteriales</taxon>
        <taxon>Oscillospiraceae</taxon>
        <taxon>Ructibacterium</taxon>
    </lineage>
</organism>
<sequence>MRTPDVMLALILDMAKKNENVRLVGMNGSRENPAVLKDRFQDFDIVYVVRDMKPFLENREWIHALGELVILQTPEEMTLFPPSLDRWFTFLMQFTDGNRIDLMLIPLLDLEKYLRADSQTVILLDKDHVAGHIPPPSDKKYWVKIPSEQEYIDCCNEFWWLVLYVDKGIRRKELLYASAHLKNGIWNELLRMLSWKAGIVHGFIFSPGKEYKYIKQYISSDEWNQLCLIMNTGSIELCAGALEIAIRLFSDVSKIVAEKLDFFYPDYEEKVLKYRRKLEEA</sequence>
<dbReference type="InterPro" id="IPR007530">
    <property type="entry name" value="Aminoglycoside_adenylylTfrase"/>
</dbReference>
<protein>
    <submittedName>
        <fullName evidence="1">Aminoglycoside 6-adenylyltransferase</fullName>
    </submittedName>
</protein>
<dbReference type="RefSeq" id="WP_226393482.1">
    <property type="nucleotide sequence ID" value="NZ_JADCKB010000028.1"/>
</dbReference>
<accession>A0A9D5M2I2</accession>
<keyword evidence="2" id="KW-1185">Reference proteome</keyword>
<comment type="caution">
    <text evidence="1">The sequence shown here is derived from an EMBL/GenBank/DDBJ whole genome shotgun (WGS) entry which is preliminary data.</text>
</comment>
<dbReference type="Gene3D" id="3.30.460.10">
    <property type="entry name" value="Beta Polymerase, domain 2"/>
    <property type="match status" value="1"/>
</dbReference>
<dbReference type="PIRSF" id="PIRSF000812">
    <property type="entry name" value="AAD"/>
    <property type="match status" value="1"/>
</dbReference>
<dbReference type="Pfam" id="PF04439">
    <property type="entry name" value="Adenyl_transf"/>
    <property type="match status" value="1"/>
</dbReference>
<dbReference type="AlphaFoldDB" id="A0A9D5M2I2"/>
<proteinExistence type="predicted"/>
<dbReference type="InterPro" id="IPR043519">
    <property type="entry name" value="NT_sf"/>
</dbReference>
<gene>
    <name evidence="1" type="ORF">INF28_10770</name>
</gene>
<evidence type="ECO:0000313" key="1">
    <source>
        <dbReference type="EMBL" id="MBE5040941.1"/>
    </source>
</evidence>